<dbReference type="EMBL" id="CAJDYZ010013280">
    <property type="protein sequence ID" value="CAD1480992.1"/>
    <property type="molecule type" value="Genomic_DNA"/>
</dbReference>
<feature type="signal peptide" evidence="2">
    <location>
        <begin position="1"/>
        <end position="30"/>
    </location>
</feature>
<evidence type="ECO:0000256" key="2">
    <source>
        <dbReference type="SAM" id="SignalP"/>
    </source>
</evidence>
<reference evidence="3" key="1">
    <citation type="submission" date="2020-07" db="EMBL/GenBank/DDBJ databases">
        <authorList>
            <person name="Nazaruddin N."/>
        </authorList>
    </citation>
    <scope>NUCLEOTIDE SEQUENCE</scope>
</reference>
<dbReference type="Proteomes" id="UP000752696">
    <property type="component" value="Unassembled WGS sequence"/>
</dbReference>
<evidence type="ECO:0000313" key="4">
    <source>
        <dbReference type="Proteomes" id="UP000752696"/>
    </source>
</evidence>
<feature type="non-terminal residue" evidence="3">
    <location>
        <position position="153"/>
    </location>
</feature>
<accession>A0A6V7HJ37</accession>
<sequence length="153" mass="17746">FPPHKKKKSLFARPLFVCLTCFWKCNLKIAIESGTNGPCHLLITLRFFEFSILVVITDGSQRASHPKKEEDRKTAIERACNKWLIILWMGNASKKLEVILVTILLLCPHLEFVACIDFIIKVRYIFVVFISMTFLVLYWSNNADVSQMSLFFK</sequence>
<keyword evidence="2" id="KW-0732">Signal</keyword>
<comment type="caution">
    <text evidence="3">The sequence shown here is derived from an EMBL/GenBank/DDBJ whole genome shotgun (WGS) entry which is preliminary data.</text>
</comment>
<name>A0A6V7HJ37_9HYME</name>
<keyword evidence="1" id="KW-0472">Membrane</keyword>
<dbReference type="AlphaFoldDB" id="A0A6V7HJ37"/>
<feature type="transmembrane region" description="Helical" evidence="1">
    <location>
        <begin position="122"/>
        <end position="140"/>
    </location>
</feature>
<protein>
    <submittedName>
        <fullName evidence="3">Uncharacterized protein</fullName>
    </submittedName>
</protein>
<feature type="transmembrane region" description="Helical" evidence="1">
    <location>
        <begin position="98"/>
        <end position="116"/>
    </location>
</feature>
<evidence type="ECO:0000256" key="1">
    <source>
        <dbReference type="SAM" id="Phobius"/>
    </source>
</evidence>
<keyword evidence="1" id="KW-0812">Transmembrane</keyword>
<gene>
    <name evidence="3" type="ORF">MHI_LOCUS975018</name>
</gene>
<feature type="non-terminal residue" evidence="3">
    <location>
        <position position="1"/>
    </location>
</feature>
<keyword evidence="1" id="KW-1133">Transmembrane helix</keyword>
<feature type="chain" id="PRO_5027691981" evidence="2">
    <location>
        <begin position="31"/>
        <end position="153"/>
    </location>
</feature>
<proteinExistence type="predicted"/>
<evidence type="ECO:0000313" key="3">
    <source>
        <dbReference type="EMBL" id="CAD1480992.1"/>
    </source>
</evidence>
<keyword evidence="4" id="KW-1185">Reference proteome</keyword>
<organism evidence="3 4">
    <name type="scientific">Heterotrigona itama</name>
    <dbReference type="NCBI Taxonomy" id="395501"/>
    <lineage>
        <taxon>Eukaryota</taxon>
        <taxon>Metazoa</taxon>
        <taxon>Ecdysozoa</taxon>
        <taxon>Arthropoda</taxon>
        <taxon>Hexapoda</taxon>
        <taxon>Insecta</taxon>
        <taxon>Pterygota</taxon>
        <taxon>Neoptera</taxon>
        <taxon>Endopterygota</taxon>
        <taxon>Hymenoptera</taxon>
        <taxon>Apocrita</taxon>
        <taxon>Aculeata</taxon>
        <taxon>Apoidea</taxon>
        <taxon>Anthophila</taxon>
        <taxon>Apidae</taxon>
        <taxon>Heterotrigona</taxon>
    </lineage>
</organism>